<dbReference type="GO" id="GO:0032259">
    <property type="term" value="P:methylation"/>
    <property type="evidence" value="ECO:0007669"/>
    <property type="project" value="UniProtKB-KW"/>
</dbReference>
<proteinExistence type="predicted"/>
<evidence type="ECO:0000259" key="1">
    <source>
        <dbReference type="Pfam" id="PF08241"/>
    </source>
</evidence>
<dbReference type="EMBL" id="WMQV01000008">
    <property type="protein sequence ID" value="MTL93873.1"/>
    <property type="molecule type" value="Genomic_DNA"/>
</dbReference>
<dbReference type="InterPro" id="IPR013216">
    <property type="entry name" value="Methyltransf_11"/>
</dbReference>
<evidence type="ECO:0000313" key="3">
    <source>
        <dbReference type="EMBL" id="MTL93873.1"/>
    </source>
</evidence>
<organism evidence="3">
    <name type="scientific">Turicibacter sanguinis</name>
    <dbReference type="NCBI Taxonomy" id="154288"/>
    <lineage>
        <taxon>Bacteria</taxon>
        <taxon>Bacillati</taxon>
        <taxon>Bacillota</taxon>
        <taxon>Erysipelotrichia</taxon>
        <taxon>Erysipelotrichales</taxon>
        <taxon>Turicibacteraceae</taxon>
        <taxon>Turicibacter</taxon>
    </lineage>
</organism>
<feature type="domain" description="Methyltransferase type 11" evidence="1">
    <location>
        <begin position="89"/>
        <end position="168"/>
    </location>
</feature>
<name>A0A6I3NET5_9FIRM</name>
<keyword evidence="3" id="KW-0808">Transferase</keyword>
<dbReference type="Pfam" id="PF08241">
    <property type="entry name" value="Methyltransf_11"/>
    <property type="match status" value="1"/>
</dbReference>
<dbReference type="AlphaFoldDB" id="A0A6I3NET5"/>
<dbReference type="RefSeq" id="WP_006783679.1">
    <property type="nucleotide sequence ID" value="NZ_CABJBH010000010.1"/>
</dbReference>
<evidence type="ECO:0000313" key="4">
    <source>
        <dbReference type="Proteomes" id="UP000487649"/>
    </source>
</evidence>
<dbReference type="EMBL" id="WMQE01000011">
    <property type="protein sequence ID" value="MTK21069.1"/>
    <property type="molecule type" value="Genomic_DNA"/>
</dbReference>
<evidence type="ECO:0000313" key="2">
    <source>
        <dbReference type="EMBL" id="MTK21069.1"/>
    </source>
</evidence>
<dbReference type="Proteomes" id="UP000487649">
    <property type="component" value="Unassembled WGS sequence"/>
</dbReference>
<comment type="caution">
    <text evidence="3">The sequence shown here is derived from an EMBL/GenBank/DDBJ whole genome shotgun (WGS) entry which is preliminary data.</text>
</comment>
<sequence length="295" mass="34294">MIANNLFNFSMKNKMLVPFFTKSSNVQNCSYRRKYDLVYMMEKYATSSMDYLQWVNENVNPNKNKNAIEFIDISGLALMKHKEVFSKFQNVYVLDQYFGGMIHFKTAIKNIVSNLKVSLSTKSKLNLPNHSIDIIFSNSSFSLIPEDVRMSFLSEGLRVLKDDGVLYFSNLSAEYYDSIYELLIEYDSRLASGLDWSQFQIVNVDKVHDFFKLIFSEVKVEYFKSDWWITNVDDLIGYLLSEREFDSLKLIISESGLSKFRTFLLNKIKEDGGILIKRRVNLIIGKNKCSLKLAV</sequence>
<dbReference type="Gene3D" id="3.40.50.150">
    <property type="entry name" value="Vaccinia Virus protein VP39"/>
    <property type="match status" value="1"/>
</dbReference>
<accession>A0A6I3NET5</accession>
<gene>
    <name evidence="3" type="ORF">GMA64_04995</name>
    <name evidence="2" type="ORF">GMA92_06515</name>
</gene>
<keyword evidence="3" id="KW-0489">Methyltransferase</keyword>
<dbReference type="SUPFAM" id="SSF53335">
    <property type="entry name" value="S-adenosyl-L-methionine-dependent methyltransferases"/>
    <property type="match status" value="1"/>
</dbReference>
<dbReference type="GO" id="GO:0008757">
    <property type="term" value="F:S-adenosylmethionine-dependent methyltransferase activity"/>
    <property type="evidence" value="ECO:0007669"/>
    <property type="project" value="InterPro"/>
</dbReference>
<dbReference type="CDD" id="cd02440">
    <property type="entry name" value="AdoMet_MTases"/>
    <property type="match status" value="1"/>
</dbReference>
<dbReference type="InterPro" id="IPR029063">
    <property type="entry name" value="SAM-dependent_MTases_sf"/>
</dbReference>
<reference evidence="3 4" key="1">
    <citation type="journal article" date="2019" name="Nat. Med.">
        <title>A library of human gut bacterial isolates paired with longitudinal multiomics data enables mechanistic microbiome research.</title>
        <authorList>
            <person name="Poyet M."/>
            <person name="Groussin M."/>
            <person name="Gibbons S.M."/>
            <person name="Avila-Pacheco J."/>
            <person name="Jiang X."/>
            <person name="Kearney S.M."/>
            <person name="Perrotta A.R."/>
            <person name="Berdy B."/>
            <person name="Zhao S."/>
            <person name="Lieberman T.D."/>
            <person name="Swanson P.K."/>
            <person name="Smith M."/>
            <person name="Roesemann S."/>
            <person name="Alexander J.E."/>
            <person name="Rich S.A."/>
            <person name="Livny J."/>
            <person name="Vlamakis H."/>
            <person name="Clish C."/>
            <person name="Bullock K."/>
            <person name="Deik A."/>
            <person name="Scott J."/>
            <person name="Pierce K.A."/>
            <person name="Xavier R.J."/>
            <person name="Alm E.J."/>
        </authorList>
    </citation>
    <scope>NUCLEOTIDE SEQUENCE</scope>
    <source>
        <strain evidence="3">BIOML-A179</strain>
        <strain evidence="2 4">BIOML-A198</strain>
    </source>
</reference>
<protein>
    <submittedName>
        <fullName evidence="3">Methyltransferase domain-containing protein</fullName>
    </submittedName>
</protein>